<reference evidence="3 4" key="1">
    <citation type="submission" date="2024-04" db="EMBL/GenBank/DDBJ databases">
        <title>Phyllosticta paracitricarpa is synonymous to the EU quarantine fungus P. citricarpa based on phylogenomic analyses.</title>
        <authorList>
            <consortium name="Lawrence Berkeley National Laboratory"/>
            <person name="Van ingen-buijs V.A."/>
            <person name="Van westerhoven A.C."/>
            <person name="Haridas S."/>
            <person name="Skiadas P."/>
            <person name="Martin F."/>
            <person name="Groenewald J.Z."/>
            <person name="Crous P.W."/>
            <person name="Seidl M.F."/>
        </authorList>
    </citation>
    <scope>NUCLEOTIDE SEQUENCE [LARGE SCALE GENOMIC DNA]</scope>
    <source>
        <strain evidence="3 4">CPC 17464</strain>
    </source>
</reference>
<keyword evidence="4" id="KW-1185">Reference proteome</keyword>
<organism evidence="3 4">
    <name type="scientific">Phyllosticta citribraziliensis</name>
    <dbReference type="NCBI Taxonomy" id="989973"/>
    <lineage>
        <taxon>Eukaryota</taxon>
        <taxon>Fungi</taxon>
        <taxon>Dikarya</taxon>
        <taxon>Ascomycota</taxon>
        <taxon>Pezizomycotina</taxon>
        <taxon>Dothideomycetes</taxon>
        <taxon>Dothideomycetes incertae sedis</taxon>
        <taxon>Botryosphaeriales</taxon>
        <taxon>Phyllostictaceae</taxon>
        <taxon>Phyllosticta</taxon>
    </lineage>
</organism>
<dbReference type="RefSeq" id="XP_066658509.1">
    <property type="nucleotide sequence ID" value="XM_066794450.1"/>
</dbReference>
<keyword evidence="2" id="KW-0732">Signal</keyword>
<protein>
    <submittedName>
        <fullName evidence="3">Uncharacterized protein</fullName>
    </submittedName>
</protein>
<name>A0ABR1M3P7_9PEZI</name>
<evidence type="ECO:0000256" key="1">
    <source>
        <dbReference type="SAM" id="MobiDB-lite"/>
    </source>
</evidence>
<feature type="region of interest" description="Disordered" evidence="1">
    <location>
        <begin position="191"/>
        <end position="226"/>
    </location>
</feature>
<comment type="caution">
    <text evidence="3">The sequence shown here is derived from an EMBL/GenBank/DDBJ whole genome shotgun (WGS) entry which is preliminary data.</text>
</comment>
<accession>A0ABR1M3P7</accession>
<proteinExistence type="predicted"/>
<feature type="chain" id="PRO_5047363764" evidence="2">
    <location>
        <begin position="19"/>
        <end position="226"/>
    </location>
</feature>
<feature type="compositionally biased region" description="Basic and acidic residues" evidence="1">
    <location>
        <begin position="217"/>
        <end position="226"/>
    </location>
</feature>
<evidence type="ECO:0000313" key="4">
    <source>
        <dbReference type="Proteomes" id="UP001360953"/>
    </source>
</evidence>
<gene>
    <name evidence="3" type="ORF">J3D65DRAFT_206234</name>
</gene>
<feature type="signal peptide" evidence="2">
    <location>
        <begin position="1"/>
        <end position="18"/>
    </location>
</feature>
<dbReference type="Proteomes" id="UP001360953">
    <property type="component" value="Unassembled WGS sequence"/>
</dbReference>
<dbReference type="EMBL" id="JBBPEH010000002">
    <property type="protein sequence ID" value="KAK7542216.1"/>
    <property type="molecule type" value="Genomic_DNA"/>
</dbReference>
<sequence length="226" mass="24864">MRTVTFLVYALFALFAAANEYSDDDYGKDVNKYYPQDQPVGTYKDGVFIISSKCTRSCASDCKDAKILEDKAGVGSRFAERLAKVLVGECTHSDTSKGCGCRVPDDDSCAKVYTCAEVEEDPSSGSSSSKNHAKCRPKPVLSPSDYDRPCKCPKTCEASVEPGRTRLLVPDRTRLSNPNDIVSFRTRLMQKEGIQPGQTDPNAAQLDRTRLMSVDECQDKDKQNCG</sequence>
<evidence type="ECO:0000256" key="2">
    <source>
        <dbReference type="SAM" id="SignalP"/>
    </source>
</evidence>
<dbReference type="GeneID" id="92027356"/>
<evidence type="ECO:0000313" key="3">
    <source>
        <dbReference type="EMBL" id="KAK7542216.1"/>
    </source>
</evidence>